<evidence type="ECO:0000313" key="1">
    <source>
        <dbReference type="EMBL" id="RNA22965.1"/>
    </source>
</evidence>
<dbReference type="EMBL" id="REGN01003370">
    <property type="protein sequence ID" value="RNA22965.1"/>
    <property type="molecule type" value="Genomic_DNA"/>
</dbReference>
<sequence>MKEELMKIQKVTSVIKKKEMLNSILSKDQKHKNLQLKSKEVKILEDGMLWFLPKCNVIGNGIETHSIKNHSVPFHPFRSIPSVPSIPLTIWYELNGWNGMERMEWNG</sequence>
<accession>A0A3M7RI50</accession>
<dbReference type="Proteomes" id="UP000276133">
    <property type="component" value="Unassembled WGS sequence"/>
</dbReference>
<gene>
    <name evidence="1" type="ORF">BpHYR1_046400</name>
</gene>
<keyword evidence="2" id="KW-1185">Reference proteome</keyword>
<proteinExistence type="predicted"/>
<reference evidence="1 2" key="1">
    <citation type="journal article" date="2018" name="Sci. Rep.">
        <title>Genomic signatures of local adaptation to the degree of environmental predictability in rotifers.</title>
        <authorList>
            <person name="Franch-Gras L."/>
            <person name="Hahn C."/>
            <person name="Garcia-Roger E.M."/>
            <person name="Carmona M.J."/>
            <person name="Serra M."/>
            <person name="Gomez A."/>
        </authorList>
    </citation>
    <scope>NUCLEOTIDE SEQUENCE [LARGE SCALE GENOMIC DNA]</scope>
    <source>
        <strain evidence="1">HYR1</strain>
    </source>
</reference>
<dbReference type="AlphaFoldDB" id="A0A3M7RI50"/>
<evidence type="ECO:0000313" key="2">
    <source>
        <dbReference type="Proteomes" id="UP000276133"/>
    </source>
</evidence>
<organism evidence="1 2">
    <name type="scientific">Brachionus plicatilis</name>
    <name type="common">Marine rotifer</name>
    <name type="synonym">Brachionus muelleri</name>
    <dbReference type="NCBI Taxonomy" id="10195"/>
    <lineage>
        <taxon>Eukaryota</taxon>
        <taxon>Metazoa</taxon>
        <taxon>Spiralia</taxon>
        <taxon>Gnathifera</taxon>
        <taxon>Rotifera</taxon>
        <taxon>Eurotatoria</taxon>
        <taxon>Monogononta</taxon>
        <taxon>Pseudotrocha</taxon>
        <taxon>Ploima</taxon>
        <taxon>Brachionidae</taxon>
        <taxon>Brachionus</taxon>
    </lineage>
</organism>
<name>A0A3M7RI50_BRAPC</name>
<protein>
    <submittedName>
        <fullName evidence="1">Uncharacterized protein</fullName>
    </submittedName>
</protein>
<comment type="caution">
    <text evidence="1">The sequence shown here is derived from an EMBL/GenBank/DDBJ whole genome shotgun (WGS) entry which is preliminary data.</text>
</comment>